<evidence type="ECO:0000313" key="7">
    <source>
        <dbReference type="EMBL" id="UTW12045.1"/>
    </source>
</evidence>
<dbReference type="PROSITE" id="PS51123">
    <property type="entry name" value="OMPA_2"/>
    <property type="match status" value="1"/>
</dbReference>
<keyword evidence="5" id="KW-0732">Signal</keyword>
<dbReference type="InterPro" id="IPR036737">
    <property type="entry name" value="OmpA-like_sf"/>
</dbReference>
<name>A0ABY5HI53_9GAMM</name>
<dbReference type="PROSITE" id="PS51257">
    <property type="entry name" value="PROKAR_LIPOPROTEIN"/>
    <property type="match status" value="1"/>
</dbReference>
<dbReference type="SUPFAM" id="SSF103088">
    <property type="entry name" value="OmpA-like"/>
    <property type="match status" value="1"/>
</dbReference>
<evidence type="ECO:0000256" key="1">
    <source>
        <dbReference type="ARBA" id="ARBA00004442"/>
    </source>
</evidence>
<dbReference type="PANTHER" id="PTHR30329">
    <property type="entry name" value="STATOR ELEMENT OF FLAGELLAR MOTOR COMPLEX"/>
    <property type="match status" value="1"/>
</dbReference>
<comment type="subcellular location">
    <subcellularLocation>
        <location evidence="1">Cell outer membrane</location>
    </subcellularLocation>
</comment>
<evidence type="ECO:0000256" key="2">
    <source>
        <dbReference type="ARBA" id="ARBA00023136"/>
    </source>
</evidence>
<accession>A0ABY5HI53</accession>
<proteinExistence type="predicted"/>
<dbReference type="RefSeq" id="WP_255854096.1">
    <property type="nucleotide sequence ID" value="NZ_CP073347.1"/>
</dbReference>
<protein>
    <submittedName>
        <fullName evidence="7">OmpA family protein</fullName>
    </submittedName>
</protein>
<dbReference type="InterPro" id="IPR006665">
    <property type="entry name" value="OmpA-like"/>
</dbReference>
<keyword evidence="8" id="KW-1185">Reference proteome</keyword>
<dbReference type="Gene3D" id="3.30.1330.60">
    <property type="entry name" value="OmpA-like domain"/>
    <property type="match status" value="1"/>
</dbReference>
<dbReference type="InterPro" id="IPR050330">
    <property type="entry name" value="Bact_OuterMem_StrucFunc"/>
</dbReference>
<dbReference type="Proteomes" id="UP001058461">
    <property type="component" value="Chromosome"/>
</dbReference>
<dbReference type="EMBL" id="CP073347">
    <property type="protein sequence ID" value="UTW12045.1"/>
    <property type="molecule type" value="Genomic_DNA"/>
</dbReference>
<reference evidence="7" key="1">
    <citation type="submission" date="2021-04" db="EMBL/GenBank/DDBJ databases">
        <title>Oceanospirillales bacteria with DddD are important DMSP degraders in coastal seawater.</title>
        <authorList>
            <person name="Liu J."/>
        </authorList>
    </citation>
    <scope>NUCLEOTIDE SEQUENCE</scope>
    <source>
        <strain evidence="7">D13-1</strain>
    </source>
</reference>
<evidence type="ECO:0000256" key="3">
    <source>
        <dbReference type="ARBA" id="ARBA00023237"/>
    </source>
</evidence>
<dbReference type="CDD" id="cd07185">
    <property type="entry name" value="OmpA_C-like"/>
    <property type="match status" value="1"/>
</dbReference>
<evidence type="ECO:0000256" key="4">
    <source>
        <dbReference type="PROSITE-ProRule" id="PRU00473"/>
    </source>
</evidence>
<keyword evidence="3" id="KW-0998">Cell outer membrane</keyword>
<dbReference type="PANTHER" id="PTHR30329:SF21">
    <property type="entry name" value="LIPOPROTEIN YIAD-RELATED"/>
    <property type="match status" value="1"/>
</dbReference>
<evidence type="ECO:0000256" key="5">
    <source>
        <dbReference type="SAM" id="SignalP"/>
    </source>
</evidence>
<dbReference type="Pfam" id="PF00691">
    <property type="entry name" value="OmpA"/>
    <property type="match status" value="1"/>
</dbReference>
<evidence type="ECO:0000313" key="8">
    <source>
        <dbReference type="Proteomes" id="UP001058461"/>
    </source>
</evidence>
<feature type="domain" description="OmpA-like" evidence="6">
    <location>
        <begin position="91"/>
        <end position="210"/>
    </location>
</feature>
<feature type="signal peptide" evidence="5">
    <location>
        <begin position="1"/>
        <end position="28"/>
    </location>
</feature>
<feature type="chain" id="PRO_5045582899" evidence="5">
    <location>
        <begin position="29"/>
        <end position="218"/>
    </location>
</feature>
<dbReference type="PRINTS" id="PR01021">
    <property type="entry name" value="OMPADOMAIN"/>
</dbReference>
<keyword evidence="2 4" id="KW-0472">Membrane</keyword>
<gene>
    <name evidence="7" type="ORF">KDW95_22950</name>
</gene>
<evidence type="ECO:0000259" key="6">
    <source>
        <dbReference type="PROSITE" id="PS51123"/>
    </source>
</evidence>
<dbReference type="InterPro" id="IPR006664">
    <property type="entry name" value="OMP_bac"/>
</dbReference>
<organism evidence="7 8">
    <name type="scientific">Marinobacterium rhizophilum</name>
    <dbReference type="NCBI Taxonomy" id="420402"/>
    <lineage>
        <taxon>Bacteria</taxon>
        <taxon>Pseudomonadati</taxon>
        <taxon>Pseudomonadota</taxon>
        <taxon>Gammaproteobacteria</taxon>
        <taxon>Oceanospirillales</taxon>
        <taxon>Oceanospirillaceae</taxon>
        <taxon>Marinobacterium</taxon>
    </lineage>
</organism>
<sequence length="218" mass="23912">MKYKKAFILVLMLTVTGCSSLVSHPRFHAQPAPDNYHRSQSIATGYRNSDWIRDYLSSCSSSYSFYTADSNNCGFDTSGYPWGQGETIARETFLFDTASATTGLNVPSGFLDGTNAHGRLELLAQRMKQSGACSWLNVVGHADSRGFARYNQLLSEERARSVADYLLRLGVTAHRIRSHGVGETQPAGSNATESGRAVNRRVDVQLYAQNATCALPSR</sequence>